<keyword evidence="2" id="KW-0645">Protease</keyword>
<gene>
    <name evidence="2" type="ORF">DAY19_13495</name>
</gene>
<reference evidence="3" key="1">
    <citation type="journal article" date="2019" name="Int. J. Syst. Evol. Microbiol.">
        <title>Halobacteriovorax valvorus sp. nov., a novel prokaryotic predator isolated from coastal seawater of China.</title>
        <authorList>
            <person name="Chen M.-X."/>
        </authorList>
    </citation>
    <scope>NUCLEOTIDE SEQUENCE [LARGE SCALE GENOMIC DNA]</scope>
    <source>
        <strain evidence="3">BL9</strain>
    </source>
</reference>
<keyword evidence="2" id="KW-0121">Carboxypeptidase</keyword>
<dbReference type="InterPro" id="IPR052179">
    <property type="entry name" value="DD-CPase-like"/>
</dbReference>
<evidence type="ECO:0000313" key="3">
    <source>
        <dbReference type="Proteomes" id="UP000443582"/>
    </source>
</evidence>
<dbReference type="Gene3D" id="3.30.1380.10">
    <property type="match status" value="1"/>
</dbReference>
<dbReference type="CDD" id="cd14847">
    <property type="entry name" value="DD-carboxypeptidase_like"/>
    <property type="match status" value="1"/>
</dbReference>
<organism evidence="2 3">
    <name type="scientific">Halobacteriovorax vibrionivorans</name>
    <dbReference type="NCBI Taxonomy" id="2152716"/>
    <lineage>
        <taxon>Bacteria</taxon>
        <taxon>Pseudomonadati</taxon>
        <taxon>Bdellovibrionota</taxon>
        <taxon>Bacteriovoracia</taxon>
        <taxon>Bacteriovoracales</taxon>
        <taxon>Halobacteriovoraceae</taxon>
        <taxon>Halobacteriovorax</taxon>
    </lineage>
</organism>
<protein>
    <submittedName>
        <fullName evidence="2">D-alanyl-D-alanine carboxypeptidase family protein</fullName>
    </submittedName>
</protein>
<dbReference type="EMBL" id="QDKL01000003">
    <property type="protein sequence ID" value="RZF20993.1"/>
    <property type="molecule type" value="Genomic_DNA"/>
</dbReference>
<keyword evidence="2" id="KW-0378">Hydrolase</keyword>
<feature type="domain" description="D-alanyl-D-alanine carboxypeptidase-like core" evidence="1">
    <location>
        <begin position="25"/>
        <end position="182"/>
    </location>
</feature>
<dbReference type="SUPFAM" id="SSF55166">
    <property type="entry name" value="Hedgehog/DD-peptidase"/>
    <property type="match status" value="1"/>
</dbReference>
<dbReference type="Proteomes" id="UP000443582">
    <property type="component" value="Unassembled WGS sequence"/>
</dbReference>
<dbReference type="PANTHER" id="PTHR34385">
    <property type="entry name" value="D-ALANYL-D-ALANINE CARBOXYPEPTIDASE"/>
    <property type="match status" value="1"/>
</dbReference>
<dbReference type="RefSeq" id="WP_115363353.1">
    <property type="nucleotide sequence ID" value="NZ_QDKL01000003.1"/>
</dbReference>
<evidence type="ECO:0000259" key="1">
    <source>
        <dbReference type="Pfam" id="PF02557"/>
    </source>
</evidence>
<evidence type="ECO:0000313" key="2">
    <source>
        <dbReference type="EMBL" id="RZF20993.1"/>
    </source>
</evidence>
<sequence>MSNVNKEVLFGMTKDHLIFDESIKRYFHKDSYNDFQEFKKYAHENGIDFYVTSSFRSFEDQLRIWNEKCEGKRPIYNREGVELDVEKLSSHEIVKSIINWSALPGTSRHHWGTELDVVDGNSWPQGYHIQLIPSEFEKDGPFYEFGQWLNKQIEEQKSYSYYRPYLEDLGGVAPEAWHISYAKISAKYHKQYTYEIFCELLEHEKMRELTFLDEVKANSQHIYDHFFKKLLA</sequence>
<proteinExistence type="predicted"/>
<dbReference type="PANTHER" id="PTHR34385:SF1">
    <property type="entry name" value="PEPTIDOGLYCAN L-ALANYL-D-GLUTAMATE ENDOPEPTIDASE CWLK"/>
    <property type="match status" value="1"/>
</dbReference>
<accession>A0ABY0IDF7</accession>
<dbReference type="InterPro" id="IPR003709">
    <property type="entry name" value="VanY-like_core_dom"/>
</dbReference>
<keyword evidence="3" id="KW-1185">Reference proteome</keyword>
<dbReference type="GO" id="GO:0004180">
    <property type="term" value="F:carboxypeptidase activity"/>
    <property type="evidence" value="ECO:0007669"/>
    <property type="project" value="UniProtKB-KW"/>
</dbReference>
<comment type="caution">
    <text evidence="2">The sequence shown here is derived from an EMBL/GenBank/DDBJ whole genome shotgun (WGS) entry which is preliminary data.</text>
</comment>
<name>A0ABY0IDF7_9BACT</name>
<dbReference type="InterPro" id="IPR009045">
    <property type="entry name" value="Zn_M74/Hedgehog-like"/>
</dbReference>
<dbReference type="Pfam" id="PF02557">
    <property type="entry name" value="VanY"/>
    <property type="match status" value="1"/>
</dbReference>